<evidence type="ECO:0000313" key="1">
    <source>
        <dbReference type="EMBL" id="MBT1443081.1"/>
    </source>
</evidence>
<name>A0ABS5UZZ8_9GAMM</name>
<evidence type="ECO:0000313" key="2">
    <source>
        <dbReference type="Proteomes" id="UP001195903"/>
    </source>
</evidence>
<keyword evidence="2" id="KW-1185">Reference proteome</keyword>
<dbReference type="RefSeq" id="WP_214505285.1">
    <property type="nucleotide sequence ID" value="NZ_JAHEPS010000001.1"/>
</dbReference>
<sequence length="80" mass="9430">MNDPDKIMFPCDICGQQFQFGRNIYNGKVIHTYKLTVCRTCYDSNHDGWAPHYEQKILKHLKENDIEVPERNESGCLPRE</sequence>
<organism evidence="1 2">
    <name type="scientific">Shewanella jiangmenensis</name>
    <dbReference type="NCBI Taxonomy" id="2837387"/>
    <lineage>
        <taxon>Bacteria</taxon>
        <taxon>Pseudomonadati</taxon>
        <taxon>Pseudomonadota</taxon>
        <taxon>Gammaproteobacteria</taxon>
        <taxon>Alteromonadales</taxon>
        <taxon>Shewanellaceae</taxon>
        <taxon>Shewanella</taxon>
    </lineage>
</organism>
<protein>
    <submittedName>
        <fullName evidence="1">Uncharacterized protein</fullName>
    </submittedName>
</protein>
<dbReference type="EMBL" id="JAHEPS010000001">
    <property type="protein sequence ID" value="MBT1443081.1"/>
    <property type="molecule type" value="Genomic_DNA"/>
</dbReference>
<reference evidence="1 2" key="1">
    <citation type="submission" date="2021-05" db="EMBL/GenBank/DDBJ databases">
        <title>Shewanella sp. JM162201.</title>
        <authorList>
            <person name="Xu S."/>
            <person name="Li A."/>
        </authorList>
    </citation>
    <scope>NUCLEOTIDE SEQUENCE [LARGE SCALE GENOMIC DNA]</scope>
    <source>
        <strain evidence="1 2">JM162201</strain>
    </source>
</reference>
<accession>A0ABS5UZZ8</accession>
<comment type="caution">
    <text evidence="1">The sequence shown here is derived from an EMBL/GenBank/DDBJ whole genome shotgun (WGS) entry which is preliminary data.</text>
</comment>
<proteinExistence type="predicted"/>
<gene>
    <name evidence="1" type="ORF">KJI95_00875</name>
</gene>
<dbReference type="Proteomes" id="UP001195903">
    <property type="component" value="Unassembled WGS sequence"/>
</dbReference>